<dbReference type="InterPro" id="IPR018640">
    <property type="entry name" value="DUF2063"/>
</dbReference>
<dbReference type="Pfam" id="PF09836">
    <property type="entry name" value="DUF2063"/>
    <property type="match status" value="1"/>
</dbReference>
<sequence>MDNLMQQQQALTAYLRDPDHQPLPANMNPARVTVYRNLVFNNVSALLSPTFPVLIRIIGETRWRALVRGFLRECRAQTPKFAEIAEAFVGFLAAEPEVTSEGEWPPFLLELAHYEWVEMVLQQSDAEPLPPTDQGLLLERPLRVSALAWPLAYVWPVQRLSPDLQPALAPAQPTLLLVRRTADFSVRFAELSPLAWRLLQRIGEYPVLTGREQLHGLAQEAGELGNASFMDSGLALLQQLHEDRVVGAGIVIPETP</sequence>
<dbReference type="EMBL" id="JANIGP010000001">
    <property type="protein sequence ID" value="MCY0107360.1"/>
    <property type="molecule type" value="Genomic_DNA"/>
</dbReference>
<dbReference type="GO" id="GO:0003677">
    <property type="term" value="F:DNA binding"/>
    <property type="evidence" value="ECO:0007669"/>
    <property type="project" value="UniProtKB-KW"/>
</dbReference>
<comment type="caution">
    <text evidence="3">The sequence shown here is derived from an EMBL/GenBank/DDBJ whole genome shotgun (WGS) entry which is preliminary data.</text>
</comment>
<proteinExistence type="predicted"/>
<evidence type="ECO:0000259" key="2">
    <source>
        <dbReference type="Pfam" id="PF22106"/>
    </source>
</evidence>
<feature type="domain" description="Putative DNA-binding" evidence="1">
    <location>
        <begin position="6"/>
        <end position="92"/>
    </location>
</feature>
<evidence type="ECO:0000313" key="4">
    <source>
        <dbReference type="Proteomes" id="UP001207830"/>
    </source>
</evidence>
<dbReference type="InterPro" id="IPR044922">
    <property type="entry name" value="DUF2063_N_sf"/>
</dbReference>
<feature type="domain" description="NGO1945-like C-terminal" evidence="2">
    <location>
        <begin position="145"/>
        <end position="241"/>
    </location>
</feature>
<protein>
    <submittedName>
        <fullName evidence="3">DNA-binding domain-containing protein</fullName>
    </submittedName>
</protein>
<dbReference type="InterPro" id="IPR054098">
    <property type="entry name" value="NGO1945-like_C"/>
</dbReference>
<dbReference type="Pfam" id="PF22106">
    <property type="entry name" value="NGO1945_C"/>
    <property type="match status" value="1"/>
</dbReference>
<keyword evidence="4" id="KW-1185">Reference proteome</keyword>
<evidence type="ECO:0000313" key="3">
    <source>
        <dbReference type="EMBL" id="MCY0107360.1"/>
    </source>
</evidence>
<dbReference type="Gene3D" id="3.90.930.50">
    <property type="match status" value="1"/>
</dbReference>
<dbReference type="Gene3D" id="1.10.150.690">
    <property type="entry name" value="DUF2063"/>
    <property type="match status" value="1"/>
</dbReference>
<keyword evidence="3" id="KW-0238">DNA-binding</keyword>
<organism evidence="3 4">
    <name type="scientific">Pseudomonas monsensis</name>
    <dbReference type="NCBI Taxonomy" id="2745509"/>
    <lineage>
        <taxon>Bacteria</taxon>
        <taxon>Pseudomonadati</taxon>
        <taxon>Pseudomonadota</taxon>
        <taxon>Gammaproteobacteria</taxon>
        <taxon>Pseudomonadales</taxon>
        <taxon>Pseudomonadaceae</taxon>
        <taxon>Pseudomonas</taxon>
    </lineage>
</organism>
<reference evidence="3 4" key="1">
    <citation type="submission" date="2022-07" db="EMBL/GenBank/DDBJ databases">
        <title>Characterization of plant growth promoting rhizobacteria (PGPR) for use as bioinoculants in agriculture.</title>
        <authorList>
            <person name="Hassen A.I."/>
            <person name="Pierneef R."/>
        </authorList>
    </citation>
    <scope>NUCLEOTIDE SEQUENCE [LARGE SCALE GENOMIC DNA]</scope>
    <source>
        <strain evidence="3 4">SARCC-3054</strain>
    </source>
</reference>
<dbReference type="RefSeq" id="WP_267795486.1">
    <property type="nucleotide sequence ID" value="NZ_JANIGP010000001.1"/>
</dbReference>
<accession>A0ABT3YPG9</accession>
<gene>
    <name evidence="3" type="ORF">NQF78_03500</name>
</gene>
<dbReference type="Proteomes" id="UP001207830">
    <property type="component" value="Unassembled WGS sequence"/>
</dbReference>
<evidence type="ECO:0000259" key="1">
    <source>
        <dbReference type="Pfam" id="PF09836"/>
    </source>
</evidence>
<name>A0ABT3YPG9_9PSED</name>